<reference evidence="1 2" key="1">
    <citation type="submission" date="2020-01" db="EMBL/GenBank/DDBJ databases">
        <title>Complete genome sequence of Chitinophaga sp. H33E-04 isolated from quinoa roots.</title>
        <authorList>
            <person name="Weon H.-Y."/>
            <person name="Lee S.A."/>
        </authorList>
    </citation>
    <scope>NUCLEOTIDE SEQUENCE [LARGE SCALE GENOMIC DNA]</scope>
    <source>
        <strain evidence="1 2">H33E-04</strain>
    </source>
</reference>
<evidence type="ECO:0000313" key="1">
    <source>
        <dbReference type="EMBL" id="QHS63248.1"/>
    </source>
</evidence>
<keyword evidence="2" id="KW-1185">Reference proteome</keyword>
<dbReference type="Proteomes" id="UP000476411">
    <property type="component" value="Chromosome"/>
</dbReference>
<gene>
    <name evidence="1" type="ORF">GWR21_27785</name>
</gene>
<name>A0A6B9ZLI2_9BACT</name>
<dbReference type="EMBL" id="CP048113">
    <property type="protein sequence ID" value="QHS63248.1"/>
    <property type="molecule type" value="Genomic_DNA"/>
</dbReference>
<dbReference type="KEGG" id="chih:GWR21_27785"/>
<protein>
    <submittedName>
        <fullName evidence="1">Sce7726 family protein</fullName>
    </submittedName>
</protein>
<dbReference type="AlphaFoldDB" id="A0A6B9ZLI2"/>
<organism evidence="1 2">
    <name type="scientific">Chitinophaga agri</name>
    <dbReference type="NCBI Taxonomy" id="2703787"/>
    <lineage>
        <taxon>Bacteria</taxon>
        <taxon>Pseudomonadati</taxon>
        <taxon>Bacteroidota</taxon>
        <taxon>Chitinophagia</taxon>
        <taxon>Chitinophagales</taxon>
        <taxon>Chitinophagaceae</taxon>
        <taxon>Chitinophaga</taxon>
    </lineage>
</organism>
<sequence length="290" mass="33343">MVKHIEVKYPSLLANLFSPSFTQKMIKGTHVPYLTHVLNQTGFKSLLRSGLTVKSVLPKIFYYLNDHYRCEYIYKSAILNEVLLKNYTLQEASYFTEFRSFNAKADIVILNGTSIVYEVKSDIDRLDRLISQTSAYQKIFDKVIITSNKENITKIEKIVAPNIGITMLNTDLTVDTFREAKSNLDILDKDLIFDSLRRSEYLSIIEKAFGQTPKVPGTIIHATCKKIFQQLSNIEAHSYFINTLKQRRISRDQINLVNNAHKALKNLLIEKKLSDNDCKLVKLGLEQKIN</sequence>
<evidence type="ECO:0000313" key="2">
    <source>
        <dbReference type="Proteomes" id="UP000476411"/>
    </source>
</evidence>
<dbReference type="InterPro" id="IPR047729">
    <property type="entry name" value="Sce7726-like"/>
</dbReference>
<dbReference type="NCBIfam" id="NF033832">
    <property type="entry name" value="sce7726_fam"/>
    <property type="match status" value="1"/>
</dbReference>
<accession>A0A6B9ZLI2</accession>
<proteinExistence type="predicted"/>
<dbReference type="RefSeq" id="WP_162334969.1">
    <property type="nucleotide sequence ID" value="NZ_CP048113.1"/>
</dbReference>